<dbReference type="Pfam" id="PF02709">
    <property type="entry name" value="Glyco_transf_7C"/>
    <property type="match status" value="1"/>
</dbReference>
<dbReference type="Pfam" id="PF04101">
    <property type="entry name" value="Glyco_tran_28_C"/>
    <property type="match status" value="1"/>
</dbReference>
<keyword evidence="2" id="KW-0328">Glycosyltransferase</keyword>
<name>A0ABY1YIP2_9RHOB</name>
<gene>
    <name evidence="6" type="ORF">EYF88_09700</name>
</gene>
<comment type="similarity">
    <text evidence="1">Belongs to the glycosyltransferase 2 family.</text>
</comment>
<proteinExistence type="inferred from homology"/>
<feature type="domain" description="Glycosyl transferase family 28 C-terminal" evidence="5">
    <location>
        <begin position="248"/>
        <end position="313"/>
    </location>
</feature>
<dbReference type="Gene3D" id="3.40.50.2000">
    <property type="entry name" value="Glycogen Phosphorylase B"/>
    <property type="match status" value="1"/>
</dbReference>
<dbReference type="Proteomes" id="UP000292859">
    <property type="component" value="Unassembled WGS sequence"/>
</dbReference>
<evidence type="ECO:0000256" key="2">
    <source>
        <dbReference type="ARBA" id="ARBA00022676"/>
    </source>
</evidence>
<accession>A0ABY1YIP2</accession>
<dbReference type="InterPro" id="IPR007235">
    <property type="entry name" value="Glyco_trans_28_C"/>
</dbReference>
<dbReference type="SUPFAM" id="SSF53756">
    <property type="entry name" value="UDP-Glycosyltransferase/glycogen phosphorylase"/>
    <property type="match status" value="1"/>
</dbReference>
<evidence type="ECO:0000256" key="1">
    <source>
        <dbReference type="ARBA" id="ARBA00006739"/>
    </source>
</evidence>
<protein>
    <recommendedName>
        <fullName evidence="8">Glycosyltransferase, GT2 family</fullName>
    </recommendedName>
</protein>
<feature type="domain" description="Galactosyltransferase C-terminal" evidence="4">
    <location>
        <begin position="536"/>
        <end position="597"/>
    </location>
</feature>
<dbReference type="Gene3D" id="3.90.550.10">
    <property type="entry name" value="Spore Coat Polysaccharide Biosynthesis Protein SpsA, Chain A"/>
    <property type="match status" value="1"/>
</dbReference>
<dbReference type="InterPro" id="IPR029044">
    <property type="entry name" value="Nucleotide-diphossugar_trans"/>
</dbReference>
<evidence type="ECO:0000259" key="4">
    <source>
        <dbReference type="Pfam" id="PF02709"/>
    </source>
</evidence>
<evidence type="ECO:0000259" key="5">
    <source>
        <dbReference type="Pfam" id="PF04101"/>
    </source>
</evidence>
<evidence type="ECO:0000313" key="6">
    <source>
        <dbReference type="EMBL" id="TBN50503.1"/>
    </source>
</evidence>
<dbReference type="InterPro" id="IPR027791">
    <property type="entry name" value="Galactosyl_T_C"/>
</dbReference>
<organism evidence="6 7">
    <name type="scientific">Paracoccus sediminis</name>
    <dbReference type="NCBI Taxonomy" id="1214787"/>
    <lineage>
        <taxon>Bacteria</taxon>
        <taxon>Pseudomonadati</taxon>
        <taxon>Pseudomonadota</taxon>
        <taxon>Alphaproteobacteria</taxon>
        <taxon>Rhodobacterales</taxon>
        <taxon>Paracoccaceae</taxon>
        <taxon>Paracoccus</taxon>
    </lineage>
</organism>
<dbReference type="PANTHER" id="PTHR43179">
    <property type="entry name" value="RHAMNOSYLTRANSFERASE WBBL"/>
    <property type="match status" value="1"/>
</dbReference>
<dbReference type="PANTHER" id="PTHR43179:SF12">
    <property type="entry name" value="GALACTOFURANOSYLTRANSFERASE GLFT2"/>
    <property type="match status" value="1"/>
</dbReference>
<evidence type="ECO:0000256" key="3">
    <source>
        <dbReference type="ARBA" id="ARBA00022679"/>
    </source>
</evidence>
<evidence type="ECO:0008006" key="8">
    <source>
        <dbReference type="Google" id="ProtNLM"/>
    </source>
</evidence>
<reference evidence="6 7" key="1">
    <citation type="submission" date="2019-02" db="EMBL/GenBank/DDBJ databases">
        <authorList>
            <person name="Zhang G."/>
        </authorList>
    </citation>
    <scope>NUCLEOTIDE SEQUENCE [LARGE SCALE GENOMIC DNA]</scope>
    <source>
        <strain evidence="6 7">CMB17</strain>
    </source>
</reference>
<dbReference type="EMBL" id="SIRL01000005">
    <property type="protein sequence ID" value="TBN50503.1"/>
    <property type="molecule type" value="Genomic_DNA"/>
</dbReference>
<comment type="caution">
    <text evidence="6">The sequence shown here is derived from an EMBL/GenBank/DDBJ whole genome shotgun (WGS) entry which is preliminary data.</text>
</comment>
<dbReference type="SUPFAM" id="SSF53448">
    <property type="entry name" value="Nucleotide-diphospho-sugar transferases"/>
    <property type="match status" value="1"/>
</dbReference>
<evidence type="ECO:0000313" key="7">
    <source>
        <dbReference type="Proteomes" id="UP000292859"/>
    </source>
</evidence>
<keyword evidence="3" id="KW-0808">Transferase</keyword>
<keyword evidence="7" id="KW-1185">Reference proteome</keyword>
<sequence>MTMRPLGYFVHHQGRGHAERCAAIVNALPSARPVTIFCARDDIFPALRPNVRICRIPSLFERRGDEGGAMDHIPTPDTMHCAPLGWPGIRKAMAVMADWFDRADPALMICDVSAEVAHLARLCSVPHVKVLQHGDRSDPGHMAAYRGAAGLIAPFAPELAQDDWPAWMMGTIHWAPGIGIDAAMPDRATARTTLGLNPTDRIVLVVSGAGGSGFAQAPLGVAARTFPDTRFVTIGDVQRDWHATEPANLAHLGWVDNAADHIAAADIVIASTGNTTCQQILTAGKPWLAVPEWRYFDEQVAKAACLDRAGAAVTRPHLPSSAHAWTAALAEATARHDPAAQAALIRPHADRRTADWLEGLIARLWPDDAATAPAPEPAMPDPSFRTVSALTIARGRADHLRNVIRGLARQTQPPVDLIVGVMQPEPYADLSDAPFPVRQILVPGDDLPLARARNAVARAALGEVLAFIDVDCIPAPTLIADYARICAPGAGLMMGEVLYLPGGATDGGIDFDRFASIAVKHSDRAGPPARPVERCNDYRCFWSLNFAIPAGDFARSGGFDERYAGYGGEDTDFGRTLDAQLIPINWCQGARVYHQYHPHFMPPVHHVESVVRNAELFRRKWGHRTMEHWLYCFGLMGLIENTPTGLRILGEPTDDHLALCRQQSDQPYANTRRVIDLLNAQAAGGVANDAATPVERRRATDLAQRAMLLPAAE</sequence>